<protein>
    <submittedName>
        <fullName evidence="2">Oidioi.mRNA.OKI2018_I69.XSR.g15252.t1.cds</fullName>
    </submittedName>
</protein>
<feature type="region of interest" description="Disordered" evidence="1">
    <location>
        <begin position="312"/>
        <end position="333"/>
    </location>
</feature>
<feature type="compositionally biased region" description="Polar residues" evidence="1">
    <location>
        <begin position="312"/>
        <end position="329"/>
    </location>
</feature>
<feature type="region of interest" description="Disordered" evidence="1">
    <location>
        <begin position="123"/>
        <end position="158"/>
    </location>
</feature>
<dbReference type="InterPro" id="IPR013761">
    <property type="entry name" value="SAM/pointed_sf"/>
</dbReference>
<accession>A0ABN7SHD0</accession>
<evidence type="ECO:0000313" key="2">
    <source>
        <dbReference type="EMBL" id="CAG5097834.1"/>
    </source>
</evidence>
<proteinExistence type="predicted"/>
<feature type="compositionally biased region" description="Polar residues" evidence="1">
    <location>
        <begin position="123"/>
        <end position="151"/>
    </location>
</feature>
<dbReference type="EMBL" id="OU015569">
    <property type="protein sequence ID" value="CAG5097834.1"/>
    <property type="molecule type" value="Genomic_DNA"/>
</dbReference>
<dbReference type="PANTHER" id="PTHR12659">
    <property type="entry name" value="RHO-TYPE GTPASE ACTIVATING PROTEIN"/>
    <property type="match status" value="1"/>
</dbReference>
<reference evidence="2 3" key="1">
    <citation type="submission" date="2021-04" db="EMBL/GenBank/DDBJ databases">
        <authorList>
            <person name="Bliznina A."/>
        </authorList>
    </citation>
    <scope>NUCLEOTIDE SEQUENCE [LARGE SCALE GENOMIC DNA]</scope>
</reference>
<evidence type="ECO:0000256" key="1">
    <source>
        <dbReference type="SAM" id="MobiDB-lite"/>
    </source>
</evidence>
<sequence length="611" mass="70358">MIRRLNSLRLKKNERNDYETRAFEACRWLRQTGFPQYAQLFIDGKFPLYIDAIINEHDFLEKDSQRAVRRRLELLNKAAIAADTIAATPPPMHGIDIMDGEDDVCLSQLWTLDRKKQVWARNKTQGVRRSASTPNSRCRISPRVTQLQPTSEDSDMDQSNEINNEFASLDRRGMMKTSSFMRKFRPLSNHRTRERPVRKKTITIGNPILKSGMENLYRYNCRDISSTGQRTTKLSDKTDSDTTSGLGLDIGLNTASSDSENSENFISDSGKRFTQLYLSDSTSGSMRRPNSIYDNLNDEETTNLSSELSVNNNDDFDQIQTPNNTLNPSQRKDESFAEEMDTLQKGMLEELESIKRMLTDVNLLFEKNDDTLERPKQSRNEQRHAFDCFFGDEDDEDEEQQNGVELFIPESTYDASSTRSFSVSADISESMCPRDDAGSRGPNSTMDDSGQESDHFEADQTWHVPVRTRSCRKRLRWKSFYRDHQPSFRSRNVQLSNLSAGQVMMLRKIAMLRLTSYMERYSTIRNNETMAWSLPFKLNFKRLKSNSLRAKKYVRSEPVKKCSKLWTTTAASDATSITVSTTKRDDTTGSCSTTFSDFIRQHYHFHLMSIS</sequence>
<dbReference type="Gene3D" id="1.10.287.2070">
    <property type="match status" value="1"/>
</dbReference>
<gene>
    <name evidence="2" type="ORF">OKIOD_LOCUS6810</name>
</gene>
<dbReference type="Proteomes" id="UP001158576">
    <property type="component" value="Chromosome XSR"/>
</dbReference>
<dbReference type="PANTHER" id="PTHR12659:SF7">
    <property type="entry name" value="CROSSVEINLESS C, ISOFORM C"/>
    <property type="match status" value="1"/>
</dbReference>
<feature type="region of interest" description="Disordered" evidence="1">
    <location>
        <begin position="424"/>
        <end position="458"/>
    </location>
</feature>
<name>A0ABN7SHD0_OIKDI</name>
<organism evidence="2 3">
    <name type="scientific">Oikopleura dioica</name>
    <name type="common">Tunicate</name>
    <dbReference type="NCBI Taxonomy" id="34765"/>
    <lineage>
        <taxon>Eukaryota</taxon>
        <taxon>Metazoa</taxon>
        <taxon>Chordata</taxon>
        <taxon>Tunicata</taxon>
        <taxon>Appendicularia</taxon>
        <taxon>Copelata</taxon>
        <taxon>Oikopleuridae</taxon>
        <taxon>Oikopleura</taxon>
    </lineage>
</organism>
<evidence type="ECO:0000313" key="3">
    <source>
        <dbReference type="Proteomes" id="UP001158576"/>
    </source>
</evidence>
<keyword evidence="3" id="KW-1185">Reference proteome</keyword>
<dbReference type="SUPFAM" id="SSF47769">
    <property type="entry name" value="SAM/Pointed domain"/>
    <property type="match status" value="1"/>
</dbReference>